<dbReference type="InterPro" id="IPR035969">
    <property type="entry name" value="Rab-GAP_TBC_sf"/>
</dbReference>
<sequence>MFLLPTLTDRADTFWDLVKENEQFIIQKAKEQGGALWKTVLATVQNVLETKQSKFRILLKSPQDPNVGHIVAAADSVKAIDKDWSWIQDNLLPELQELEDPIDQEAFAVSKFQSLVASAEKDTDEKSTDAKFRAASRAWRQIFHLPESERLVNFYSCAYHKKLINQGWMYISLSYLCFYSFVLGVETKVTIELKDIEELQRDKSKRGVFSDAVRIVTKNKQEHVFSNLFHRDETFELIEHLTNLAMQRLLKSTTTDPAPGMSLERQLAADQAEIDHLMSAITGASTTGRASNNTRPLKRSLEEQKRNAKFQIVFNIPSSESIADEIISMCSIQSTTATFHGKLYLSNTFLCFMSTAKYQCHLVLPFFAVKRVERINSQIFSISITVWHQMKLIFQLVGDKQAADNFCDTLKDKLQLHIAKMKGLKPFLATCASEDLMAEREVSHGGMGLKFGFLEARKSKEKNKIKYWLAYFKEYGRNLTILRLPTFIKLVRIGLPNVLRGEIWEVCCGAIYKRFINEGYYDELHVTHAGQVSLSTEEIEKDLNRSLPEYRGYQSEEGIHSLRRVLYAYSYHDPELGYCQAMNIVASVLLIYLTEEQAFWILSVLCERLLPGYYSVNMVGAVVDNQVFETMVSKYMPILSDRFKKHDIQLSAASLPWFLSLYINSLPLPFALRVLDCFFLEGPKVLFQVGLAILKINGDTIMKVRDDGELMSTLKAYFASLGETITSDKESKTLTKFNQLMLTAYREFQNVNQEMVLELRKTHQLKVVHGLDTYAKRSIIRNLSFTGKFTKDELLYLCDAFFTVQFYGKSREQKMADRIDLSHFKAFMARLTSWADTTKDMDEQHSRLGTDTPPKPVVGSTFLEKLFMKVFDKNNDGFVDLQDIVTGMSVLVHNDMMSRMNLFFSMHATTDQDQYIIKEQIIQLSESLLFLLRREEGETHLNSVSSLLHRAFQLNASADNLDGAREADDNFKISVSTFRELTLGEECLVEFFDKGWAKSFVLQSTSGVQQTRPVPDLNTLWSGMTWSTAKATTSNKAAKVVSKKGKASAISINGKEGDEGISPSVATDRGSLEEDDETDEDGDYADGVEADDFEEVDTDQLLAEVDSLLISEPDAPTASSPTREGPSEGDSDGL</sequence>
<evidence type="ECO:0000259" key="5">
    <source>
        <dbReference type="PROSITE" id="PS50222"/>
    </source>
</evidence>
<dbReference type="AlphaFoldDB" id="A0A507CXB5"/>
<gene>
    <name evidence="6" type="ORF">SeLEV6574_g04870</name>
</gene>
<dbReference type="InterPro" id="IPR011993">
    <property type="entry name" value="PH-like_dom_sf"/>
</dbReference>
<dbReference type="FunFam" id="1.10.8.270:FF:000002">
    <property type="entry name" value="TBC1 domain family member 9B"/>
    <property type="match status" value="1"/>
</dbReference>
<dbReference type="PROSITE" id="PS50086">
    <property type="entry name" value="TBC_RABGAP"/>
    <property type="match status" value="1"/>
</dbReference>
<dbReference type="PROSITE" id="PS50222">
    <property type="entry name" value="EF_HAND_2"/>
    <property type="match status" value="1"/>
</dbReference>
<evidence type="ECO:0000256" key="2">
    <source>
        <dbReference type="ARBA" id="ARBA00022837"/>
    </source>
</evidence>
<dbReference type="EMBL" id="QEAM01000209">
    <property type="protein sequence ID" value="TPX43793.1"/>
    <property type="molecule type" value="Genomic_DNA"/>
</dbReference>
<dbReference type="Gene3D" id="1.10.472.80">
    <property type="entry name" value="Ypt/Rab-GAP domain of gyp1p, domain 3"/>
    <property type="match status" value="1"/>
</dbReference>
<dbReference type="Gene3D" id="1.10.8.270">
    <property type="entry name" value="putative rabgap domain of human tbc1 domain family member 14 like domains"/>
    <property type="match status" value="1"/>
</dbReference>
<dbReference type="GO" id="GO:0005509">
    <property type="term" value="F:calcium ion binding"/>
    <property type="evidence" value="ECO:0007669"/>
    <property type="project" value="InterPro"/>
</dbReference>
<dbReference type="InterPro" id="IPR002048">
    <property type="entry name" value="EF_hand_dom"/>
</dbReference>
<dbReference type="InterPro" id="IPR018247">
    <property type="entry name" value="EF_Hand_1_Ca_BS"/>
</dbReference>
<dbReference type="SUPFAM" id="SSF47473">
    <property type="entry name" value="EF-hand"/>
    <property type="match status" value="1"/>
</dbReference>
<evidence type="ECO:0000256" key="1">
    <source>
        <dbReference type="ARBA" id="ARBA00022468"/>
    </source>
</evidence>
<dbReference type="PANTHER" id="PTHR47219:SF20">
    <property type="entry name" value="TBC1 DOMAIN FAMILY MEMBER 2B"/>
    <property type="match status" value="1"/>
</dbReference>
<dbReference type="PANTHER" id="PTHR47219">
    <property type="entry name" value="RAB GTPASE-ACTIVATING PROTEIN 1-LIKE"/>
    <property type="match status" value="1"/>
</dbReference>
<feature type="domain" description="Rab-GAP TBC" evidence="4">
    <location>
        <begin position="494"/>
        <end position="682"/>
    </location>
</feature>
<evidence type="ECO:0000313" key="6">
    <source>
        <dbReference type="EMBL" id="TPX43793.1"/>
    </source>
</evidence>
<evidence type="ECO:0000256" key="3">
    <source>
        <dbReference type="SAM" id="MobiDB-lite"/>
    </source>
</evidence>
<organism evidence="6 7">
    <name type="scientific">Synchytrium endobioticum</name>
    <dbReference type="NCBI Taxonomy" id="286115"/>
    <lineage>
        <taxon>Eukaryota</taxon>
        <taxon>Fungi</taxon>
        <taxon>Fungi incertae sedis</taxon>
        <taxon>Chytridiomycota</taxon>
        <taxon>Chytridiomycota incertae sedis</taxon>
        <taxon>Chytridiomycetes</taxon>
        <taxon>Synchytriales</taxon>
        <taxon>Synchytriaceae</taxon>
        <taxon>Synchytrium</taxon>
    </lineage>
</organism>
<evidence type="ECO:0000259" key="4">
    <source>
        <dbReference type="PROSITE" id="PS50086"/>
    </source>
</evidence>
<name>A0A507CXB5_9FUNG</name>
<dbReference type="InterPro" id="IPR000195">
    <property type="entry name" value="Rab-GAP-TBC_dom"/>
</dbReference>
<proteinExistence type="predicted"/>
<dbReference type="Proteomes" id="UP000320475">
    <property type="component" value="Unassembled WGS sequence"/>
</dbReference>
<dbReference type="Pfam" id="PF00566">
    <property type="entry name" value="RabGAP-TBC"/>
    <property type="match status" value="1"/>
</dbReference>
<feature type="region of interest" description="Disordered" evidence="3">
    <location>
        <begin position="1048"/>
        <end position="1134"/>
    </location>
</feature>
<reference evidence="6 7" key="1">
    <citation type="journal article" date="2019" name="Sci. Rep.">
        <title>Comparative genomics of chytrid fungi reveal insights into the obligate biotrophic and pathogenic lifestyle of Synchytrium endobioticum.</title>
        <authorList>
            <person name="van de Vossenberg B.T.L.H."/>
            <person name="Warris S."/>
            <person name="Nguyen H.D.T."/>
            <person name="van Gent-Pelzer M.P.E."/>
            <person name="Joly D.L."/>
            <person name="van de Geest H.C."/>
            <person name="Bonants P.J.M."/>
            <person name="Smith D.S."/>
            <person name="Levesque C.A."/>
            <person name="van der Lee T.A.J."/>
        </authorList>
    </citation>
    <scope>NUCLEOTIDE SEQUENCE [LARGE SCALE GENOMIC DNA]</scope>
    <source>
        <strain evidence="6 7">LEV6574</strain>
    </source>
</reference>
<accession>A0A507CXB5</accession>
<keyword evidence="2" id="KW-0106">Calcium</keyword>
<dbReference type="InterPro" id="IPR050302">
    <property type="entry name" value="Rab_GAP_TBC_domain"/>
</dbReference>
<keyword evidence="1" id="KW-0343">GTPase activation</keyword>
<feature type="compositionally biased region" description="Acidic residues" evidence="3">
    <location>
        <begin position="1073"/>
        <end position="1098"/>
    </location>
</feature>
<protein>
    <recommendedName>
        <fullName evidence="8">Rab-GAP TBC domain-containing protein</fullName>
    </recommendedName>
</protein>
<dbReference type="InterPro" id="IPR004182">
    <property type="entry name" value="GRAM"/>
</dbReference>
<dbReference type="SMART" id="SM00164">
    <property type="entry name" value="TBC"/>
    <property type="match status" value="1"/>
</dbReference>
<feature type="domain" description="EF-hand" evidence="5">
    <location>
        <begin position="858"/>
        <end position="894"/>
    </location>
</feature>
<evidence type="ECO:0008006" key="8">
    <source>
        <dbReference type="Google" id="ProtNLM"/>
    </source>
</evidence>
<dbReference type="VEuPathDB" id="FungiDB:SeMB42_g03081"/>
<dbReference type="GO" id="GO:0005096">
    <property type="term" value="F:GTPase activator activity"/>
    <property type="evidence" value="ECO:0007669"/>
    <property type="project" value="UniProtKB-KW"/>
</dbReference>
<dbReference type="InterPro" id="IPR011992">
    <property type="entry name" value="EF-hand-dom_pair"/>
</dbReference>
<dbReference type="SMART" id="SM00568">
    <property type="entry name" value="GRAM"/>
    <property type="match status" value="2"/>
</dbReference>
<dbReference type="Gene3D" id="1.10.238.10">
    <property type="entry name" value="EF-hand"/>
    <property type="match status" value="1"/>
</dbReference>
<dbReference type="Gene3D" id="2.30.29.30">
    <property type="entry name" value="Pleckstrin-homology domain (PH domain)/Phosphotyrosine-binding domain (PTB)"/>
    <property type="match status" value="2"/>
</dbReference>
<evidence type="ECO:0000313" key="7">
    <source>
        <dbReference type="Proteomes" id="UP000320475"/>
    </source>
</evidence>
<dbReference type="GO" id="GO:0031267">
    <property type="term" value="F:small GTPase binding"/>
    <property type="evidence" value="ECO:0007669"/>
    <property type="project" value="TreeGrafter"/>
</dbReference>
<dbReference type="Pfam" id="PF02893">
    <property type="entry name" value="GRAM"/>
    <property type="match status" value="2"/>
</dbReference>
<dbReference type="SUPFAM" id="SSF47923">
    <property type="entry name" value="Ypt/Rab-GAP domain of gyp1p"/>
    <property type="match status" value="2"/>
</dbReference>
<dbReference type="PROSITE" id="PS00018">
    <property type="entry name" value="EF_HAND_1"/>
    <property type="match status" value="1"/>
</dbReference>
<dbReference type="OrthoDB" id="17687at2759"/>
<comment type="caution">
    <text evidence="6">The sequence shown here is derived from an EMBL/GenBank/DDBJ whole genome shotgun (WGS) entry which is preliminary data.</text>
</comment>